<keyword evidence="2" id="KW-1185">Reference proteome</keyword>
<dbReference type="EMBL" id="JASPKZ010007569">
    <property type="protein sequence ID" value="KAJ9583557.1"/>
    <property type="molecule type" value="Genomic_DNA"/>
</dbReference>
<feature type="non-terminal residue" evidence="1">
    <location>
        <position position="241"/>
    </location>
</feature>
<organism evidence="1 2">
    <name type="scientific">Diploptera punctata</name>
    <name type="common">Pacific beetle cockroach</name>
    <dbReference type="NCBI Taxonomy" id="6984"/>
    <lineage>
        <taxon>Eukaryota</taxon>
        <taxon>Metazoa</taxon>
        <taxon>Ecdysozoa</taxon>
        <taxon>Arthropoda</taxon>
        <taxon>Hexapoda</taxon>
        <taxon>Insecta</taxon>
        <taxon>Pterygota</taxon>
        <taxon>Neoptera</taxon>
        <taxon>Polyneoptera</taxon>
        <taxon>Dictyoptera</taxon>
        <taxon>Blattodea</taxon>
        <taxon>Blaberoidea</taxon>
        <taxon>Blaberidae</taxon>
        <taxon>Diplopterinae</taxon>
        <taxon>Diploptera</taxon>
    </lineage>
</organism>
<gene>
    <name evidence="1" type="ORF">L9F63_022091</name>
</gene>
<reference evidence="1" key="1">
    <citation type="journal article" date="2023" name="IScience">
        <title>Live-bearing cockroach genome reveals convergent evolutionary mechanisms linked to viviparity in insects and beyond.</title>
        <authorList>
            <person name="Fouks B."/>
            <person name="Harrison M.C."/>
            <person name="Mikhailova A.A."/>
            <person name="Marchal E."/>
            <person name="English S."/>
            <person name="Carruthers M."/>
            <person name="Jennings E.C."/>
            <person name="Chiamaka E.L."/>
            <person name="Frigard R.A."/>
            <person name="Pippel M."/>
            <person name="Attardo G.M."/>
            <person name="Benoit J.B."/>
            <person name="Bornberg-Bauer E."/>
            <person name="Tobe S.S."/>
        </authorList>
    </citation>
    <scope>NUCLEOTIDE SEQUENCE</scope>
    <source>
        <strain evidence="1">Stay&amp;Tobe</strain>
    </source>
</reference>
<evidence type="ECO:0000313" key="2">
    <source>
        <dbReference type="Proteomes" id="UP001233999"/>
    </source>
</evidence>
<proteinExistence type="predicted"/>
<dbReference type="Proteomes" id="UP001233999">
    <property type="component" value="Unassembled WGS sequence"/>
</dbReference>
<accession>A0AAD8EBD5</accession>
<name>A0AAD8EBD5_DIPPU</name>
<comment type="caution">
    <text evidence="1">The sequence shown here is derived from an EMBL/GenBank/DDBJ whole genome shotgun (WGS) entry which is preliminary data.</text>
</comment>
<protein>
    <submittedName>
        <fullName evidence="1">Uncharacterized protein</fullName>
    </submittedName>
</protein>
<sequence>MPGTELVPGRAWDGGLNGEPSCEELRAMWRFSKRQSRATEITNEIPTYRDPFAYNVWEPYARSRSVAGGRARGRGGHVYGRIVHTAPRARARDSSPERFRAYEEVAARLIGSGHQAPIPRRKVTSFRLSGGASLPVEPLPHFAAQPGTSFQQVKDLIRTERARELQEQRMAEEAAARAAALRGLTSDSYYGQVVQEPPSFEPLHYKSMPMPQRKGSLLAFPDLLASTTDQDAQIYKHRSTP</sequence>
<reference evidence="1" key="2">
    <citation type="submission" date="2023-05" db="EMBL/GenBank/DDBJ databases">
        <authorList>
            <person name="Fouks B."/>
        </authorList>
    </citation>
    <scope>NUCLEOTIDE SEQUENCE</scope>
    <source>
        <strain evidence="1">Stay&amp;Tobe</strain>
        <tissue evidence="1">Testes</tissue>
    </source>
</reference>
<evidence type="ECO:0000313" key="1">
    <source>
        <dbReference type="EMBL" id="KAJ9583557.1"/>
    </source>
</evidence>
<dbReference type="AlphaFoldDB" id="A0AAD8EBD5"/>